<evidence type="ECO:0000313" key="6">
    <source>
        <dbReference type="EMBL" id="VDN64061.1"/>
    </source>
</evidence>
<dbReference type="AlphaFoldDB" id="A0A653B778"/>
<proteinExistence type="predicted"/>
<accession>A0A653B778</accession>
<evidence type="ECO:0000259" key="5">
    <source>
        <dbReference type="Pfam" id="PF04932"/>
    </source>
</evidence>
<dbReference type="InterPro" id="IPR051533">
    <property type="entry name" value="WaaL-like"/>
</dbReference>
<name>A0A653B778_ECTOL</name>
<keyword evidence="4" id="KW-0472">Membrane</keyword>
<comment type="subcellular location">
    <subcellularLocation>
        <location evidence="1">Membrane</location>
        <topology evidence="1">Multi-pass membrane protein</topology>
    </subcellularLocation>
</comment>
<keyword evidence="3" id="KW-1133">Transmembrane helix</keyword>
<keyword evidence="2" id="KW-0812">Transmembrane</keyword>
<evidence type="ECO:0000256" key="1">
    <source>
        <dbReference type="ARBA" id="ARBA00004141"/>
    </source>
</evidence>
<dbReference type="PANTHER" id="PTHR37422">
    <property type="entry name" value="TEICHURONIC ACID BIOSYNTHESIS PROTEIN TUAE"/>
    <property type="match status" value="1"/>
</dbReference>
<feature type="domain" description="O-antigen ligase-related" evidence="5">
    <location>
        <begin position="192"/>
        <end position="317"/>
    </location>
</feature>
<evidence type="ECO:0000256" key="4">
    <source>
        <dbReference type="ARBA" id="ARBA00023136"/>
    </source>
</evidence>
<dbReference type="PANTHER" id="PTHR37422:SF17">
    <property type="entry name" value="O-ANTIGEN LIGASE"/>
    <property type="match status" value="1"/>
</dbReference>
<organism evidence="6">
    <name type="scientific">Ectopseudomonas oleovorans</name>
    <name type="common">Pseudomonas oleovorans</name>
    <dbReference type="NCBI Taxonomy" id="301"/>
    <lineage>
        <taxon>Bacteria</taxon>
        <taxon>Pseudomonadati</taxon>
        <taxon>Pseudomonadota</taxon>
        <taxon>Gammaproteobacteria</taxon>
        <taxon>Pseudomonadales</taxon>
        <taxon>Pseudomonadaceae</taxon>
        <taxon>Ectopseudomonas</taxon>
    </lineage>
</organism>
<sequence>MQVVVQKQWWLKTWLGAGLLWWLVGMLLLPTSKLYQQGVILLFWVPGVLALLSDARVIRAWLQPMSAVLMVFGAWSALSFTWAGVPVAPKELKIFLYVLLAANALMALACIAPALLWRLLALSALLVGMLAWSSLVMFYGVEGRGFSERAVGTALVNHPILGAQLFGVMGILLLYLRRHLPHPLQGGLWFVALLGYAAILVLSQSKGPWVAALLALLISPLWSGQRWQWLLSLVCIVAAASLLWAFPELVLQRGFSYRPELMAQALLKIESSPWLGLGFGTPYLLPVEALHRSYEHAHNIYLHIAVVLGLPGLFAWLLLHGLALIKAWQARDTGFGRMLCTLLCFAMLALFTDGVGPWVKPREEWFCLWLPLFLCMAWVALQRQDSGQQRG</sequence>
<evidence type="ECO:0000256" key="2">
    <source>
        <dbReference type="ARBA" id="ARBA00022692"/>
    </source>
</evidence>
<evidence type="ECO:0000256" key="3">
    <source>
        <dbReference type="ARBA" id="ARBA00022989"/>
    </source>
</evidence>
<dbReference type="EMBL" id="LR130779">
    <property type="protein sequence ID" value="VDN64061.1"/>
    <property type="molecule type" value="Genomic_DNA"/>
</dbReference>
<gene>
    <name evidence="6" type="ORF">POT9AD_3086</name>
</gene>
<protein>
    <recommendedName>
        <fullName evidence="5">O-antigen ligase-related domain-containing protein</fullName>
    </recommendedName>
</protein>
<dbReference type="Pfam" id="PF04932">
    <property type="entry name" value="Wzy_C"/>
    <property type="match status" value="1"/>
</dbReference>
<dbReference type="GO" id="GO:0016020">
    <property type="term" value="C:membrane"/>
    <property type="evidence" value="ECO:0007669"/>
    <property type="project" value="UniProtKB-SubCell"/>
</dbReference>
<dbReference type="InterPro" id="IPR007016">
    <property type="entry name" value="O-antigen_ligase-rel_domated"/>
</dbReference>
<reference evidence="6" key="1">
    <citation type="submission" date="2018-11" db="EMBL/GenBank/DDBJ databases">
        <authorList>
            <consortium name="Genoscope - CEA"/>
            <person name="William W."/>
        </authorList>
    </citation>
    <scope>NUCLEOTIDE SEQUENCE [LARGE SCALE GENOMIC DNA]</scope>
    <source>
        <strain evidence="6">T9AD</strain>
    </source>
</reference>